<accession>U5DLH9</accession>
<comment type="caution">
    <text evidence="3">The sequence shown here is derived from an EMBL/GenBank/DDBJ whole genome shotgun (WGS) entry which is preliminary data.</text>
</comment>
<dbReference type="OrthoDB" id="9808744at2"/>
<organism evidence="3 4">
    <name type="scientific">Rubidibacter lacunae KORDI 51-2</name>
    <dbReference type="NCBI Taxonomy" id="582515"/>
    <lineage>
        <taxon>Bacteria</taxon>
        <taxon>Bacillati</taxon>
        <taxon>Cyanobacteriota</taxon>
        <taxon>Cyanophyceae</taxon>
        <taxon>Oscillatoriophycideae</taxon>
        <taxon>Chroococcales</taxon>
        <taxon>Aphanothecaceae</taxon>
        <taxon>Rubidibacter</taxon>
    </lineage>
</organism>
<evidence type="ECO:0000313" key="3">
    <source>
        <dbReference type="EMBL" id="ERN41732.1"/>
    </source>
</evidence>
<comment type="similarity">
    <text evidence="1">Belongs to the PemK/MazF family.</text>
</comment>
<dbReference type="GO" id="GO:0003677">
    <property type="term" value="F:DNA binding"/>
    <property type="evidence" value="ECO:0007669"/>
    <property type="project" value="InterPro"/>
</dbReference>
<dbReference type="EC" id="3.1.-.-" evidence="3"/>
<dbReference type="STRING" id="582515.KR51_00015780"/>
<dbReference type="GO" id="GO:0016787">
    <property type="term" value="F:hydrolase activity"/>
    <property type="evidence" value="ECO:0007669"/>
    <property type="project" value="UniProtKB-KW"/>
</dbReference>
<dbReference type="eggNOG" id="COG2337">
    <property type="taxonomic scope" value="Bacteria"/>
</dbReference>
<dbReference type="SUPFAM" id="SSF50118">
    <property type="entry name" value="Cell growth inhibitor/plasmid maintenance toxic component"/>
    <property type="match status" value="1"/>
</dbReference>
<proteinExistence type="inferred from homology"/>
<evidence type="ECO:0000256" key="1">
    <source>
        <dbReference type="ARBA" id="ARBA00007521"/>
    </source>
</evidence>
<dbReference type="Proteomes" id="UP000016960">
    <property type="component" value="Unassembled WGS sequence"/>
</dbReference>
<dbReference type="Gene3D" id="2.30.30.110">
    <property type="match status" value="1"/>
</dbReference>
<dbReference type="GO" id="GO:0016075">
    <property type="term" value="P:rRNA catabolic process"/>
    <property type="evidence" value="ECO:0007669"/>
    <property type="project" value="TreeGrafter"/>
</dbReference>
<keyword evidence="2" id="KW-1277">Toxin-antitoxin system</keyword>
<keyword evidence="4" id="KW-1185">Reference proteome</keyword>
<keyword evidence="3" id="KW-0378">Hydrolase</keyword>
<gene>
    <name evidence="3" type="ORF">KR51_00015780</name>
</gene>
<protein>
    <submittedName>
        <fullName evidence="3">PemK-like protein</fullName>
        <ecNumber evidence="3">3.1.-.-</ecNumber>
    </submittedName>
</protein>
<dbReference type="GO" id="GO:0006402">
    <property type="term" value="P:mRNA catabolic process"/>
    <property type="evidence" value="ECO:0007669"/>
    <property type="project" value="TreeGrafter"/>
</dbReference>
<dbReference type="InParanoid" id="U5DLH9"/>
<name>U5DLH9_9CHRO</name>
<dbReference type="GO" id="GO:0004521">
    <property type="term" value="F:RNA endonuclease activity"/>
    <property type="evidence" value="ECO:0007669"/>
    <property type="project" value="TreeGrafter"/>
</dbReference>
<evidence type="ECO:0000256" key="2">
    <source>
        <dbReference type="ARBA" id="ARBA00022649"/>
    </source>
</evidence>
<reference evidence="3 4" key="1">
    <citation type="submission" date="2013-05" db="EMBL/GenBank/DDBJ databases">
        <title>Draft genome sequence of Rubidibacter lacunae KORDI 51-2.</title>
        <authorList>
            <person name="Choi D.H."/>
            <person name="Noh J.H."/>
            <person name="Kwon K.-K."/>
            <person name="Lee J.-H."/>
            <person name="Ryu J.-Y."/>
        </authorList>
    </citation>
    <scope>NUCLEOTIDE SEQUENCE [LARGE SCALE GENOMIC DNA]</scope>
    <source>
        <strain evidence="3 4">KORDI 51-2</strain>
    </source>
</reference>
<sequence length="115" mass="12680">MTESVRQGEVYLFKAVSSRGDSKKRPWVIVSENVRNHYSSMVLAVPFTSNNTNIPPTRVRIPKGEGGLDVDSVAMCDRITTLEKTLFDRGPYGGTIGADYLSQIQDAVLVALGRY</sequence>
<evidence type="ECO:0000313" key="4">
    <source>
        <dbReference type="Proteomes" id="UP000016960"/>
    </source>
</evidence>
<dbReference type="AlphaFoldDB" id="U5DLH9"/>
<dbReference type="RefSeq" id="WP_022606291.1">
    <property type="nucleotide sequence ID" value="NZ_ASSJ01000041.1"/>
</dbReference>
<dbReference type="PANTHER" id="PTHR33988">
    <property type="entry name" value="ENDORIBONUCLEASE MAZF-RELATED"/>
    <property type="match status" value="1"/>
</dbReference>
<dbReference type="InterPro" id="IPR003477">
    <property type="entry name" value="PemK-like"/>
</dbReference>
<dbReference type="InterPro" id="IPR011067">
    <property type="entry name" value="Plasmid_toxin/cell-grow_inhib"/>
</dbReference>
<dbReference type="Pfam" id="PF02452">
    <property type="entry name" value="PemK_toxin"/>
    <property type="match status" value="1"/>
</dbReference>
<dbReference type="EMBL" id="ASSJ01000041">
    <property type="protein sequence ID" value="ERN41732.1"/>
    <property type="molecule type" value="Genomic_DNA"/>
</dbReference>